<dbReference type="Pfam" id="PF04397">
    <property type="entry name" value="LytTR"/>
    <property type="match status" value="1"/>
</dbReference>
<gene>
    <name evidence="2" type="ORF">QTN47_26810</name>
</gene>
<sequence length="127" mass="14798">MISTNYFSDTQDMPLQQTGYRRNFILIKSEYKLIKAWLDEIQYISAMKDYTQVFIAGKSTPITTLQNLKDFESKLPEADFIRVHRSFIIALHHIDCISRNEIGIGKHTIPIGDAYRDELKKKIAPYL</sequence>
<protein>
    <submittedName>
        <fullName evidence="2">LytTR family DNA-binding domain-containing protein</fullName>
    </submittedName>
</protein>
<evidence type="ECO:0000259" key="1">
    <source>
        <dbReference type="PROSITE" id="PS50930"/>
    </source>
</evidence>
<dbReference type="GO" id="GO:0003677">
    <property type="term" value="F:DNA binding"/>
    <property type="evidence" value="ECO:0007669"/>
    <property type="project" value="UniProtKB-KW"/>
</dbReference>
<dbReference type="PANTHER" id="PTHR37299:SF1">
    <property type="entry name" value="STAGE 0 SPORULATION PROTEIN A HOMOLOG"/>
    <property type="match status" value="1"/>
</dbReference>
<name>A0ABV3ZMP7_9BACT</name>
<dbReference type="InterPro" id="IPR007492">
    <property type="entry name" value="LytTR_DNA-bd_dom"/>
</dbReference>
<dbReference type="RefSeq" id="WP_369332565.1">
    <property type="nucleotide sequence ID" value="NZ_JAULBC010000014.1"/>
</dbReference>
<feature type="domain" description="HTH LytTR-type" evidence="1">
    <location>
        <begin position="25"/>
        <end position="125"/>
    </location>
</feature>
<reference evidence="2 3" key="1">
    <citation type="submission" date="2023-07" db="EMBL/GenBank/DDBJ databases">
        <authorList>
            <person name="Lian W.-H."/>
        </authorList>
    </citation>
    <scope>NUCLEOTIDE SEQUENCE [LARGE SCALE GENOMIC DNA]</scope>
    <source>
        <strain evidence="2 3">SYSU DXS3180</strain>
    </source>
</reference>
<dbReference type="Gene3D" id="2.40.50.1020">
    <property type="entry name" value="LytTr DNA-binding domain"/>
    <property type="match status" value="1"/>
</dbReference>
<proteinExistence type="predicted"/>
<keyword evidence="3" id="KW-1185">Reference proteome</keyword>
<comment type="caution">
    <text evidence="2">The sequence shown here is derived from an EMBL/GenBank/DDBJ whole genome shotgun (WGS) entry which is preliminary data.</text>
</comment>
<accession>A0ABV3ZMP7</accession>
<evidence type="ECO:0000313" key="2">
    <source>
        <dbReference type="EMBL" id="MEX6691149.1"/>
    </source>
</evidence>
<organism evidence="2 3">
    <name type="scientific">Danxiaibacter flavus</name>
    <dbReference type="NCBI Taxonomy" id="3049108"/>
    <lineage>
        <taxon>Bacteria</taxon>
        <taxon>Pseudomonadati</taxon>
        <taxon>Bacteroidota</taxon>
        <taxon>Chitinophagia</taxon>
        <taxon>Chitinophagales</taxon>
        <taxon>Chitinophagaceae</taxon>
        <taxon>Danxiaibacter</taxon>
    </lineage>
</organism>
<dbReference type="EMBL" id="JAULBC010000014">
    <property type="protein sequence ID" value="MEX6691149.1"/>
    <property type="molecule type" value="Genomic_DNA"/>
</dbReference>
<dbReference type="PROSITE" id="PS50930">
    <property type="entry name" value="HTH_LYTTR"/>
    <property type="match status" value="1"/>
</dbReference>
<evidence type="ECO:0000313" key="3">
    <source>
        <dbReference type="Proteomes" id="UP001560573"/>
    </source>
</evidence>
<dbReference type="SMART" id="SM00850">
    <property type="entry name" value="LytTR"/>
    <property type="match status" value="1"/>
</dbReference>
<dbReference type="PANTHER" id="PTHR37299">
    <property type="entry name" value="TRANSCRIPTIONAL REGULATOR-RELATED"/>
    <property type="match status" value="1"/>
</dbReference>
<dbReference type="InterPro" id="IPR046947">
    <property type="entry name" value="LytR-like"/>
</dbReference>
<dbReference type="Proteomes" id="UP001560573">
    <property type="component" value="Unassembled WGS sequence"/>
</dbReference>
<keyword evidence="2" id="KW-0238">DNA-binding</keyword>